<sequence>MRSQFIGLIQEHCFKEILTRGEVTVQRSDSNPSRPGNVLQDDISAALRDGDSRRVQQASVVALGISSHWTVGLW</sequence>
<evidence type="ECO:0000313" key="2">
    <source>
        <dbReference type="Proteomes" id="UP000322530"/>
    </source>
</evidence>
<dbReference type="Proteomes" id="UP000322530">
    <property type="component" value="Unassembled WGS sequence"/>
</dbReference>
<name>A0A5A5TKS8_9CHLR</name>
<reference evidence="1 2" key="1">
    <citation type="submission" date="2019-01" db="EMBL/GenBank/DDBJ databases">
        <title>Draft genome sequence of Dictyobacter sp. Uno17.</title>
        <authorList>
            <person name="Wang C.M."/>
            <person name="Zheng Y."/>
            <person name="Sakai Y."/>
            <person name="Abe K."/>
            <person name="Yokota A."/>
            <person name="Yabe S."/>
        </authorList>
    </citation>
    <scope>NUCLEOTIDE SEQUENCE [LARGE SCALE GENOMIC DNA]</scope>
    <source>
        <strain evidence="1 2">Uno17</strain>
    </source>
</reference>
<protein>
    <submittedName>
        <fullName evidence="1">Uncharacterized protein</fullName>
    </submittedName>
</protein>
<dbReference type="EMBL" id="BIXY01000155">
    <property type="protein sequence ID" value="GCF11848.1"/>
    <property type="molecule type" value="Genomic_DNA"/>
</dbReference>
<comment type="caution">
    <text evidence="1">The sequence shown here is derived from an EMBL/GenBank/DDBJ whole genome shotgun (WGS) entry which is preliminary data.</text>
</comment>
<proteinExistence type="predicted"/>
<organism evidence="1 2">
    <name type="scientific">Dictyobacter arantiisoli</name>
    <dbReference type="NCBI Taxonomy" id="2014874"/>
    <lineage>
        <taxon>Bacteria</taxon>
        <taxon>Bacillati</taxon>
        <taxon>Chloroflexota</taxon>
        <taxon>Ktedonobacteria</taxon>
        <taxon>Ktedonobacterales</taxon>
        <taxon>Dictyobacteraceae</taxon>
        <taxon>Dictyobacter</taxon>
    </lineage>
</organism>
<evidence type="ECO:0000313" key="1">
    <source>
        <dbReference type="EMBL" id="GCF11848.1"/>
    </source>
</evidence>
<gene>
    <name evidence="1" type="ORF">KDI_54120</name>
</gene>
<accession>A0A5A5TKS8</accession>
<keyword evidence="2" id="KW-1185">Reference proteome</keyword>
<dbReference type="AlphaFoldDB" id="A0A5A5TKS8"/>